<dbReference type="KEGG" id="scya:EJ357_41205"/>
<protein>
    <submittedName>
        <fullName evidence="1">Uncharacterized protein</fullName>
    </submittedName>
</protein>
<evidence type="ECO:0000313" key="2">
    <source>
        <dbReference type="Proteomes" id="UP000280298"/>
    </source>
</evidence>
<dbReference type="OrthoDB" id="4010143at2"/>
<dbReference type="EMBL" id="CP034539">
    <property type="protein sequence ID" value="AZQ39067.1"/>
    <property type="molecule type" value="Genomic_DNA"/>
</dbReference>
<organism evidence="1 2">
    <name type="scientific">Streptomyces cyaneochromogenes</name>
    <dbReference type="NCBI Taxonomy" id="2496836"/>
    <lineage>
        <taxon>Bacteria</taxon>
        <taxon>Bacillati</taxon>
        <taxon>Actinomycetota</taxon>
        <taxon>Actinomycetes</taxon>
        <taxon>Kitasatosporales</taxon>
        <taxon>Streptomycetaceae</taxon>
        <taxon>Streptomyces</taxon>
    </lineage>
</organism>
<evidence type="ECO:0000313" key="1">
    <source>
        <dbReference type="EMBL" id="AZQ39067.1"/>
    </source>
</evidence>
<sequence>MKDRAKTEELLGTSDLRVSATATTWRHVEAEYVDVVDDILATPAPSGPYAYTISPSVEGG</sequence>
<dbReference type="RefSeq" id="WP_126396990.1">
    <property type="nucleotide sequence ID" value="NZ_CP034539.1"/>
</dbReference>
<reference evidence="1 2" key="1">
    <citation type="journal article" date="2019" name="Int. J. Syst. Evol. Microbiol.">
        <title>Streptomyces cyaneochromogenes sp. nov., a blue pigment-producing actinomycete from manganese-contaminated soil.</title>
        <authorList>
            <person name="Tang X."/>
            <person name="Zhao J."/>
            <person name="Li K."/>
            <person name="Chen Z."/>
            <person name="Sun Y."/>
            <person name="Gao J."/>
        </authorList>
    </citation>
    <scope>NUCLEOTIDE SEQUENCE [LARGE SCALE GENOMIC DNA]</scope>
    <source>
        <strain evidence="1 2">MK-45</strain>
    </source>
</reference>
<proteinExistence type="predicted"/>
<dbReference type="Proteomes" id="UP000280298">
    <property type="component" value="Chromosome"/>
</dbReference>
<name>A0A3Q9EZ73_9ACTN</name>
<accession>A0A3Q9EZ73</accession>
<gene>
    <name evidence="1" type="ORF">EJ357_41205</name>
</gene>
<keyword evidence="2" id="KW-1185">Reference proteome</keyword>
<dbReference type="AlphaFoldDB" id="A0A3Q9EZ73"/>